<dbReference type="AlphaFoldDB" id="A0AAN6MLF0"/>
<feature type="domain" description="FAD-binding" evidence="4">
    <location>
        <begin position="11"/>
        <end position="345"/>
    </location>
</feature>
<name>A0AAN6MLF0_9PEZI</name>
<evidence type="ECO:0000259" key="4">
    <source>
        <dbReference type="Pfam" id="PF01494"/>
    </source>
</evidence>
<dbReference type="GO" id="GO:0071949">
    <property type="term" value="F:FAD binding"/>
    <property type="evidence" value="ECO:0007669"/>
    <property type="project" value="InterPro"/>
</dbReference>
<dbReference type="Pfam" id="PF01494">
    <property type="entry name" value="FAD_binding_3"/>
    <property type="match status" value="1"/>
</dbReference>
<dbReference type="PANTHER" id="PTHR46865:SF7">
    <property type="entry name" value="MONOOXYGENASE, PUTATIVE (AFU_ORTHOLOGUE AFUA_8G07040)-RELATED"/>
    <property type="match status" value="1"/>
</dbReference>
<keyword evidence="6" id="KW-1185">Reference proteome</keyword>
<gene>
    <name evidence="5" type="ORF">C8A05DRAFT_44176</name>
</gene>
<accession>A0AAN6MLF0</accession>
<reference evidence="5" key="1">
    <citation type="journal article" date="2023" name="Mol. Phylogenet. Evol.">
        <title>Genome-scale phylogeny and comparative genomics of the fungal order Sordariales.</title>
        <authorList>
            <person name="Hensen N."/>
            <person name="Bonometti L."/>
            <person name="Westerberg I."/>
            <person name="Brannstrom I.O."/>
            <person name="Guillou S."/>
            <person name="Cros-Aarteil S."/>
            <person name="Calhoun S."/>
            <person name="Haridas S."/>
            <person name="Kuo A."/>
            <person name="Mondo S."/>
            <person name="Pangilinan J."/>
            <person name="Riley R."/>
            <person name="LaButti K."/>
            <person name="Andreopoulos B."/>
            <person name="Lipzen A."/>
            <person name="Chen C."/>
            <person name="Yan M."/>
            <person name="Daum C."/>
            <person name="Ng V."/>
            <person name="Clum A."/>
            <person name="Steindorff A."/>
            <person name="Ohm R.A."/>
            <person name="Martin F."/>
            <person name="Silar P."/>
            <person name="Natvig D.O."/>
            <person name="Lalanne C."/>
            <person name="Gautier V."/>
            <person name="Ament-Velasquez S.L."/>
            <person name="Kruys A."/>
            <person name="Hutchinson M.I."/>
            <person name="Powell A.J."/>
            <person name="Barry K."/>
            <person name="Miller A.N."/>
            <person name="Grigoriev I.V."/>
            <person name="Debuchy R."/>
            <person name="Gladieux P."/>
            <person name="Hiltunen Thoren M."/>
            <person name="Johannesson H."/>
        </authorList>
    </citation>
    <scope>NUCLEOTIDE SEQUENCE</scope>
    <source>
        <strain evidence="5">CBS 103.79</strain>
    </source>
</reference>
<reference evidence="5" key="2">
    <citation type="submission" date="2023-05" db="EMBL/GenBank/DDBJ databases">
        <authorList>
            <consortium name="Lawrence Berkeley National Laboratory"/>
            <person name="Steindorff A."/>
            <person name="Hensen N."/>
            <person name="Bonometti L."/>
            <person name="Westerberg I."/>
            <person name="Brannstrom I.O."/>
            <person name="Guillou S."/>
            <person name="Cros-Aarteil S."/>
            <person name="Calhoun S."/>
            <person name="Haridas S."/>
            <person name="Kuo A."/>
            <person name="Mondo S."/>
            <person name="Pangilinan J."/>
            <person name="Riley R."/>
            <person name="Labutti K."/>
            <person name="Andreopoulos B."/>
            <person name="Lipzen A."/>
            <person name="Chen C."/>
            <person name="Yanf M."/>
            <person name="Daum C."/>
            <person name="Ng V."/>
            <person name="Clum A."/>
            <person name="Ohm R."/>
            <person name="Martin F."/>
            <person name="Silar P."/>
            <person name="Natvig D."/>
            <person name="Lalanne C."/>
            <person name="Gautier V."/>
            <person name="Ament-Velasquez S.L."/>
            <person name="Kruys A."/>
            <person name="Hutchinson M.I."/>
            <person name="Powell A.J."/>
            <person name="Barry K."/>
            <person name="Miller A.N."/>
            <person name="Grigoriev I.V."/>
            <person name="Debuchy R."/>
            <person name="Gladieux P."/>
            <person name="Thoren M.H."/>
            <person name="Johannesson H."/>
        </authorList>
    </citation>
    <scope>NUCLEOTIDE SEQUENCE</scope>
    <source>
        <strain evidence="5">CBS 103.79</strain>
    </source>
</reference>
<evidence type="ECO:0000313" key="6">
    <source>
        <dbReference type="Proteomes" id="UP001303889"/>
    </source>
</evidence>
<comment type="caution">
    <text evidence="5">The sequence shown here is derived from an EMBL/GenBank/DDBJ whole genome shotgun (WGS) entry which is preliminary data.</text>
</comment>
<dbReference type="EMBL" id="MU855513">
    <property type="protein sequence ID" value="KAK3902383.1"/>
    <property type="molecule type" value="Genomic_DNA"/>
</dbReference>
<dbReference type="PANTHER" id="PTHR46865">
    <property type="entry name" value="OXIDOREDUCTASE-RELATED"/>
    <property type="match status" value="1"/>
</dbReference>
<dbReference type="PRINTS" id="PR00420">
    <property type="entry name" value="RNGMNOXGNASE"/>
</dbReference>
<dbReference type="InterPro" id="IPR002938">
    <property type="entry name" value="FAD-bd"/>
</dbReference>
<keyword evidence="1" id="KW-0285">Flavoprotein</keyword>
<dbReference type="Proteomes" id="UP001303889">
    <property type="component" value="Unassembled WGS sequence"/>
</dbReference>
<organism evidence="5 6">
    <name type="scientific">Staphylotrichum tortipilum</name>
    <dbReference type="NCBI Taxonomy" id="2831512"/>
    <lineage>
        <taxon>Eukaryota</taxon>
        <taxon>Fungi</taxon>
        <taxon>Dikarya</taxon>
        <taxon>Ascomycota</taxon>
        <taxon>Pezizomycotina</taxon>
        <taxon>Sordariomycetes</taxon>
        <taxon>Sordariomycetidae</taxon>
        <taxon>Sordariales</taxon>
        <taxon>Chaetomiaceae</taxon>
        <taxon>Staphylotrichum</taxon>
    </lineage>
</organism>
<evidence type="ECO:0000313" key="5">
    <source>
        <dbReference type="EMBL" id="KAK3902383.1"/>
    </source>
</evidence>
<sequence length="445" mass="49146">MSPSLPPPPLRVLISGAGIAGPALALHLTRLPPPLKCVITVVERHPTLRNNGQQIDLRGQGVDSMRKLHMEPAVRALIVHEPGLRLLDRRGRLQAYLAGNKSGKGAQSFSAEWEIMRGDLCQLLHDATKDLEGVRYEFGKAVERIEQDGEGKAPATVTFSDGTVGEYDLVVGCDGLSSRVRRRMFTDGRPDGVVPVGMWTSYYTIPPEEGDTDDATWCHYPGGRFVMTRRDRPDCRRVYLAYSGKDESILRRLKHGTLAEQKEAWADVFRPDQMDAHGIKRYLDGLHSAHAEDFYSVEFAQVKLDSWSSGRATLVGDAGYCPAPLTGMGTSLALAGAYVLAGEIARGCGKVREEGQNPWDAIPAALAAYEKTLRPFVTDVQNVPTKRIVSILTPQSNWAISLLRWILWFVTATKIDQLAGRFGSDDRGGWQLPDYPELVVPKEEE</sequence>
<dbReference type="Gene3D" id="3.30.9.10">
    <property type="entry name" value="D-Amino Acid Oxidase, subunit A, domain 2"/>
    <property type="match status" value="1"/>
</dbReference>
<protein>
    <recommendedName>
        <fullName evidence="4">FAD-binding domain-containing protein</fullName>
    </recommendedName>
</protein>
<dbReference type="InterPro" id="IPR051704">
    <property type="entry name" value="FAD_aromatic-hydroxylase"/>
</dbReference>
<evidence type="ECO:0000256" key="2">
    <source>
        <dbReference type="ARBA" id="ARBA00022827"/>
    </source>
</evidence>
<dbReference type="GO" id="GO:0016491">
    <property type="term" value="F:oxidoreductase activity"/>
    <property type="evidence" value="ECO:0007669"/>
    <property type="project" value="UniProtKB-KW"/>
</dbReference>
<keyword evidence="3" id="KW-0560">Oxidoreductase</keyword>
<evidence type="ECO:0000256" key="3">
    <source>
        <dbReference type="ARBA" id="ARBA00023002"/>
    </source>
</evidence>
<keyword evidence="2" id="KW-0274">FAD</keyword>
<dbReference type="Gene3D" id="3.50.50.60">
    <property type="entry name" value="FAD/NAD(P)-binding domain"/>
    <property type="match status" value="1"/>
</dbReference>
<dbReference type="SUPFAM" id="SSF51905">
    <property type="entry name" value="FAD/NAD(P)-binding domain"/>
    <property type="match status" value="1"/>
</dbReference>
<proteinExistence type="predicted"/>
<dbReference type="InterPro" id="IPR036188">
    <property type="entry name" value="FAD/NAD-bd_sf"/>
</dbReference>
<evidence type="ECO:0000256" key="1">
    <source>
        <dbReference type="ARBA" id="ARBA00022630"/>
    </source>
</evidence>